<dbReference type="KEGG" id="mew:MSWAN_1595"/>
<dbReference type="RefSeq" id="WP_013826105.1">
    <property type="nucleotide sequence ID" value="NC_015574.1"/>
</dbReference>
<sequence>MESREEVKITEKDVVGMMDLFTKVPPLMLKMVISRNSNVVKRFESQINNYRSQLSDSNTAKIEKVLEMPIPELQEILSRAYEETHQKQLKILADPKAEPFIEKNLQELKKVLE</sequence>
<dbReference type="eggNOG" id="arCOG06500">
    <property type="taxonomic scope" value="Archaea"/>
</dbReference>
<evidence type="ECO:0000313" key="2">
    <source>
        <dbReference type="Proteomes" id="UP000009231"/>
    </source>
</evidence>
<evidence type="ECO:0000313" key="1">
    <source>
        <dbReference type="EMBL" id="AEG18606.1"/>
    </source>
</evidence>
<accession>F6D289</accession>
<name>F6D289_METPW</name>
<reference evidence="1 2" key="1">
    <citation type="journal article" date="2014" name="Int. J. Syst. Evol. Microbiol.">
        <title>Methanobacterium paludis sp. nov. and a novel strain of Methanobacterium lacus isolated from northern peatlands.</title>
        <authorList>
            <person name="Cadillo-Quiroz H."/>
            <person name="Brauer S.L."/>
            <person name="Goodson N."/>
            <person name="Yavitt J.B."/>
            <person name="Zinder S.H."/>
        </authorList>
    </citation>
    <scope>NUCLEOTIDE SEQUENCE [LARGE SCALE GENOMIC DNA]</scope>
    <source>
        <strain evidence="2">DSM 25820 / JCM 18151 / SWAN1</strain>
    </source>
</reference>
<protein>
    <submittedName>
        <fullName evidence="1">Uncharacterized protein</fullName>
    </submittedName>
</protein>
<dbReference type="EMBL" id="CP002772">
    <property type="protein sequence ID" value="AEG18606.1"/>
    <property type="molecule type" value="Genomic_DNA"/>
</dbReference>
<organism evidence="1 2">
    <name type="scientific">Methanobacterium paludis (strain DSM 25820 / JCM 18151 / SWAN1)</name>
    <dbReference type="NCBI Taxonomy" id="868131"/>
    <lineage>
        <taxon>Archaea</taxon>
        <taxon>Methanobacteriati</taxon>
        <taxon>Methanobacteriota</taxon>
        <taxon>Methanomada group</taxon>
        <taxon>Methanobacteria</taxon>
        <taxon>Methanobacteriales</taxon>
        <taxon>Methanobacteriaceae</taxon>
        <taxon>Methanobacterium</taxon>
    </lineage>
</organism>
<gene>
    <name evidence="1" type="ordered locus">MSWAN_1595</name>
</gene>
<dbReference type="Proteomes" id="UP000009231">
    <property type="component" value="Chromosome"/>
</dbReference>
<dbReference type="GeneID" id="10669103"/>
<dbReference type="HOGENOM" id="CLU_170805_0_0_2"/>
<keyword evidence="2" id="KW-1185">Reference proteome</keyword>
<dbReference type="OrthoDB" id="82273at2157"/>
<dbReference type="AlphaFoldDB" id="F6D289"/>
<proteinExistence type="predicted"/>